<name>A0AAE1QAG3_9EUCA</name>
<keyword evidence="5" id="KW-1185">Reference proteome</keyword>
<proteinExistence type="predicted"/>
<dbReference type="AlphaFoldDB" id="A0AAE1QAG3"/>
<comment type="caution">
    <text evidence="3">The sequence shown here is derived from an EMBL/GenBank/DDBJ whole genome shotgun (WGS) entry which is preliminary data.</text>
</comment>
<evidence type="ECO:0000313" key="5">
    <source>
        <dbReference type="Proteomes" id="UP001292094"/>
    </source>
</evidence>
<keyword evidence="2" id="KW-0732">Signal</keyword>
<sequence length="156" mass="18164">MRTAVLIALVGVAAWAWCGCDARPQGDGGYGKQPEGYFQYVNVPAHKEYEFGWNRGNPHHYISRFEQAKDHRFRTRVKWADTYDGYGEHYYEYNHAPKYPDHHKDTYKAPEPSYGPPKAQGYPSEHLPIVVDPVDIQDVNIHHFSQPREIEVQRSY</sequence>
<dbReference type="EMBL" id="JAWZYT010000037">
    <property type="protein sequence ID" value="KAK4329077.1"/>
    <property type="molecule type" value="Genomic_DNA"/>
</dbReference>
<evidence type="ECO:0000313" key="3">
    <source>
        <dbReference type="EMBL" id="KAK4321667.1"/>
    </source>
</evidence>
<evidence type="ECO:0000313" key="4">
    <source>
        <dbReference type="EMBL" id="KAK4329077.1"/>
    </source>
</evidence>
<reference evidence="3" key="1">
    <citation type="submission" date="2023-11" db="EMBL/GenBank/DDBJ databases">
        <title>Genome assemblies of two species of porcelain crab, Petrolisthes cinctipes and Petrolisthes manimaculis (Anomura: Porcellanidae).</title>
        <authorList>
            <person name="Angst P."/>
        </authorList>
    </citation>
    <scope>NUCLEOTIDE SEQUENCE</scope>
    <source>
        <strain evidence="3">PB745_02</strain>
        <tissue evidence="3">Gill</tissue>
    </source>
</reference>
<feature type="signal peptide" evidence="2">
    <location>
        <begin position="1"/>
        <end position="22"/>
    </location>
</feature>
<evidence type="ECO:0000256" key="2">
    <source>
        <dbReference type="SAM" id="SignalP"/>
    </source>
</evidence>
<feature type="region of interest" description="Disordered" evidence="1">
    <location>
        <begin position="102"/>
        <end position="122"/>
    </location>
</feature>
<dbReference type="EMBL" id="JAWZYT010000566">
    <property type="protein sequence ID" value="KAK4321667.1"/>
    <property type="molecule type" value="Genomic_DNA"/>
</dbReference>
<protein>
    <submittedName>
        <fullName evidence="3">Uncharacterized protein</fullName>
    </submittedName>
</protein>
<dbReference type="PROSITE" id="PS51257">
    <property type="entry name" value="PROKAR_LIPOPROTEIN"/>
    <property type="match status" value="1"/>
</dbReference>
<gene>
    <name evidence="4" type="ORF">Pmani_000556</name>
    <name evidence="3" type="ORF">Pmani_007558</name>
</gene>
<evidence type="ECO:0000256" key="1">
    <source>
        <dbReference type="SAM" id="MobiDB-lite"/>
    </source>
</evidence>
<feature type="chain" id="PRO_5042442962" evidence="2">
    <location>
        <begin position="23"/>
        <end position="156"/>
    </location>
</feature>
<organism evidence="3 5">
    <name type="scientific">Petrolisthes manimaculis</name>
    <dbReference type="NCBI Taxonomy" id="1843537"/>
    <lineage>
        <taxon>Eukaryota</taxon>
        <taxon>Metazoa</taxon>
        <taxon>Ecdysozoa</taxon>
        <taxon>Arthropoda</taxon>
        <taxon>Crustacea</taxon>
        <taxon>Multicrustacea</taxon>
        <taxon>Malacostraca</taxon>
        <taxon>Eumalacostraca</taxon>
        <taxon>Eucarida</taxon>
        <taxon>Decapoda</taxon>
        <taxon>Pleocyemata</taxon>
        <taxon>Anomura</taxon>
        <taxon>Galatheoidea</taxon>
        <taxon>Porcellanidae</taxon>
        <taxon>Petrolisthes</taxon>
    </lineage>
</organism>
<accession>A0AAE1QAG3</accession>
<dbReference type="Proteomes" id="UP001292094">
    <property type="component" value="Unassembled WGS sequence"/>
</dbReference>